<dbReference type="Gene3D" id="3.10.129.10">
    <property type="entry name" value="Hotdog Thioesterase"/>
    <property type="match status" value="1"/>
</dbReference>
<dbReference type="InterPro" id="IPR029069">
    <property type="entry name" value="HotDog_dom_sf"/>
</dbReference>
<gene>
    <name evidence="1" type="ORF">TCM_028777</name>
</gene>
<dbReference type="Proteomes" id="UP000026915">
    <property type="component" value="Chromosome 6"/>
</dbReference>
<dbReference type="AlphaFoldDB" id="A0A061GCF2"/>
<organism evidence="1 2">
    <name type="scientific">Theobroma cacao</name>
    <name type="common">Cacao</name>
    <name type="synonym">Cocoa</name>
    <dbReference type="NCBI Taxonomy" id="3641"/>
    <lineage>
        <taxon>Eukaryota</taxon>
        <taxon>Viridiplantae</taxon>
        <taxon>Streptophyta</taxon>
        <taxon>Embryophyta</taxon>
        <taxon>Tracheophyta</taxon>
        <taxon>Spermatophyta</taxon>
        <taxon>Magnoliopsida</taxon>
        <taxon>eudicotyledons</taxon>
        <taxon>Gunneridae</taxon>
        <taxon>Pentapetalae</taxon>
        <taxon>rosids</taxon>
        <taxon>malvids</taxon>
        <taxon>Malvales</taxon>
        <taxon>Malvaceae</taxon>
        <taxon>Byttnerioideae</taxon>
        <taxon>Theobroma</taxon>
    </lineage>
</organism>
<name>A0A061GCF2_THECC</name>
<proteinExistence type="predicted"/>
<dbReference type="GO" id="GO:0047617">
    <property type="term" value="F:fatty acyl-CoA hydrolase activity"/>
    <property type="evidence" value="ECO:0000318"/>
    <property type="project" value="GO_Central"/>
</dbReference>
<dbReference type="SUPFAM" id="SSF54637">
    <property type="entry name" value="Thioesterase/thiol ester dehydrase-isomerase"/>
    <property type="match status" value="1"/>
</dbReference>
<protein>
    <submittedName>
        <fullName evidence="1">Uncharacterized protein</fullName>
    </submittedName>
</protein>
<dbReference type="Gramene" id="EOY26827">
    <property type="protein sequence ID" value="EOY26827"/>
    <property type="gene ID" value="TCM_028777"/>
</dbReference>
<sequence length="66" mass="7762">MVDESIVQIQRSLRRNWQVGDIATLIDNVGGAAMYSTIDRLKVTFDFNISYYSTARIRFFFKYFIV</sequence>
<dbReference type="InParanoid" id="A0A061GCF2"/>
<reference evidence="1 2" key="1">
    <citation type="journal article" date="2013" name="Genome Biol.">
        <title>The genome sequence of the most widely cultivated cacao type and its use to identify candidate genes regulating pod color.</title>
        <authorList>
            <person name="Motamayor J.C."/>
            <person name="Mockaitis K."/>
            <person name="Schmutz J."/>
            <person name="Haiminen N."/>
            <person name="Iii D.L."/>
            <person name="Cornejo O."/>
            <person name="Findley S.D."/>
            <person name="Zheng P."/>
            <person name="Utro F."/>
            <person name="Royaert S."/>
            <person name="Saski C."/>
            <person name="Jenkins J."/>
            <person name="Podicheti R."/>
            <person name="Zhao M."/>
            <person name="Scheffler B.E."/>
            <person name="Stack J.C."/>
            <person name="Feltus F.A."/>
            <person name="Mustiga G.M."/>
            <person name="Amores F."/>
            <person name="Phillips W."/>
            <person name="Marelli J.P."/>
            <person name="May G.D."/>
            <person name="Shapiro H."/>
            <person name="Ma J."/>
            <person name="Bustamante C.D."/>
            <person name="Schnell R.J."/>
            <person name="Main D."/>
            <person name="Gilbert D."/>
            <person name="Parida L."/>
            <person name="Kuhn D.N."/>
        </authorList>
    </citation>
    <scope>NUCLEOTIDE SEQUENCE [LARGE SCALE GENOMIC DNA]</scope>
    <source>
        <strain evidence="2">cv. Matina 1-6</strain>
    </source>
</reference>
<accession>A0A061GCF2</accession>
<dbReference type="EMBL" id="CM001884">
    <property type="protein sequence ID" value="EOY26827.1"/>
    <property type="molecule type" value="Genomic_DNA"/>
</dbReference>
<evidence type="ECO:0000313" key="2">
    <source>
        <dbReference type="Proteomes" id="UP000026915"/>
    </source>
</evidence>
<dbReference type="STRING" id="3641.A0A061GCF2"/>
<keyword evidence="2" id="KW-1185">Reference proteome</keyword>
<evidence type="ECO:0000313" key="1">
    <source>
        <dbReference type="EMBL" id="EOY26827.1"/>
    </source>
</evidence>
<dbReference type="HOGENOM" id="CLU_2836411_0_0_1"/>